<sequence length="225" mass="24907">MMNSFRFFLLASITSFLFSCSNVESVTIVSPPESVVKGSTIQLKGLVKGSGSPDTTLNWTIVEPVSKGTSISNDGMLTISNDEIAKSLTIKAVSTDDDSKVDTSSVKVLLDPKLFYGDWVTKRDNKIQKVTLESSKYTCLYPNDGFGYKLQNLEWTPITNTDPGTSKSFPEGYIIVGKATGVYRISNINNGQIITFYLFLNKDKSAYLRKDPSDPSNVYLYDRVK</sequence>
<dbReference type="EMBL" id="JBBKXX010000001">
    <property type="protein sequence ID" value="MFD3407193.1"/>
    <property type="molecule type" value="Genomic_DNA"/>
</dbReference>
<accession>A0ABW6DFA4</accession>
<dbReference type="RefSeq" id="WP_377979657.1">
    <property type="nucleotide sequence ID" value="NZ_JBBKXX010000001.1"/>
</dbReference>
<keyword evidence="3" id="KW-1185">Reference proteome</keyword>
<dbReference type="PROSITE" id="PS51257">
    <property type="entry name" value="PROKAR_LIPOPROTEIN"/>
    <property type="match status" value="1"/>
</dbReference>
<name>A0ABW6DFA4_9BACT</name>
<evidence type="ECO:0000256" key="1">
    <source>
        <dbReference type="SAM" id="SignalP"/>
    </source>
</evidence>
<evidence type="ECO:0000313" key="2">
    <source>
        <dbReference type="EMBL" id="MFD3407193.1"/>
    </source>
</evidence>
<reference evidence="2 3" key="1">
    <citation type="submission" date="2024-03" db="EMBL/GenBank/DDBJ databases">
        <title>Aquirufa genome sequencing.</title>
        <authorList>
            <person name="Pitt A."/>
            <person name="Hahn M.W."/>
        </authorList>
    </citation>
    <scope>NUCLEOTIDE SEQUENCE [LARGE SCALE GENOMIC DNA]</scope>
    <source>
        <strain evidence="2 3">HETE-83D</strain>
    </source>
</reference>
<keyword evidence="1" id="KW-0732">Signal</keyword>
<evidence type="ECO:0000313" key="3">
    <source>
        <dbReference type="Proteomes" id="UP001598019"/>
    </source>
</evidence>
<proteinExistence type="predicted"/>
<feature type="chain" id="PRO_5046794618" description="BIG2 domain-containing protein" evidence="1">
    <location>
        <begin position="22"/>
        <end position="225"/>
    </location>
</feature>
<gene>
    <name evidence="2" type="ORF">SKC37_00865</name>
</gene>
<evidence type="ECO:0008006" key="4">
    <source>
        <dbReference type="Google" id="ProtNLM"/>
    </source>
</evidence>
<protein>
    <recommendedName>
        <fullName evidence="4">BIG2 domain-containing protein</fullName>
    </recommendedName>
</protein>
<organism evidence="2 3">
    <name type="scientific">Aquirufa esocilacus</name>
    <dbReference type="NCBI Taxonomy" id="3096513"/>
    <lineage>
        <taxon>Bacteria</taxon>
        <taxon>Pseudomonadati</taxon>
        <taxon>Bacteroidota</taxon>
        <taxon>Cytophagia</taxon>
        <taxon>Cytophagales</taxon>
        <taxon>Flectobacillaceae</taxon>
        <taxon>Aquirufa</taxon>
    </lineage>
</organism>
<comment type="caution">
    <text evidence="2">The sequence shown here is derived from an EMBL/GenBank/DDBJ whole genome shotgun (WGS) entry which is preliminary data.</text>
</comment>
<dbReference type="Proteomes" id="UP001598019">
    <property type="component" value="Unassembled WGS sequence"/>
</dbReference>
<feature type="signal peptide" evidence="1">
    <location>
        <begin position="1"/>
        <end position="21"/>
    </location>
</feature>